<dbReference type="VEuPathDB" id="FungiDB:PSTT_15566"/>
<organism evidence="2 3">
    <name type="scientific">Puccinia striiformis</name>
    <dbReference type="NCBI Taxonomy" id="27350"/>
    <lineage>
        <taxon>Eukaryota</taxon>
        <taxon>Fungi</taxon>
        <taxon>Dikarya</taxon>
        <taxon>Basidiomycota</taxon>
        <taxon>Pucciniomycotina</taxon>
        <taxon>Pucciniomycetes</taxon>
        <taxon>Pucciniales</taxon>
        <taxon>Pucciniaceae</taxon>
        <taxon>Puccinia</taxon>
    </lineage>
</organism>
<keyword evidence="3" id="KW-1185">Reference proteome</keyword>
<feature type="compositionally biased region" description="Basic and acidic residues" evidence="1">
    <location>
        <begin position="463"/>
        <end position="475"/>
    </location>
</feature>
<comment type="caution">
    <text evidence="2">The sequence shown here is derived from an EMBL/GenBank/DDBJ whole genome shotgun (WGS) entry which is preliminary data.</text>
</comment>
<accession>A0A2S4UGY3</accession>
<proteinExistence type="predicted"/>
<evidence type="ECO:0000313" key="2">
    <source>
        <dbReference type="EMBL" id="POV96573.1"/>
    </source>
</evidence>
<feature type="region of interest" description="Disordered" evidence="1">
    <location>
        <begin position="463"/>
        <end position="488"/>
    </location>
</feature>
<dbReference type="Proteomes" id="UP000239156">
    <property type="component" value="Unassembled WGS sequence"/>
</dbReference>
<evidence type="ECO:0000313" key="3">
    <source>
        <dbReference type="Proteomes" id="UP000239156"/>
    </source>
</evidence>
<dbReference type="AlphaFoldDB" id="A0A2S4UGY3"/>
<feature type="region of interest" description="Disordered" evidence="1">
    <location>
        <begin position="217"/>
        <end position="317"/>
    </location>
</feature>
<feature type="compositionally biased region" description="Low complexity" evidence="1">
    <location>
        <begin position="253"/>
        <end position="283"/>
    </location>
</feature>
<dbReference type="EMBL" id="PKSL01000292">
    <property type="protein sequence ID" value="POV96573.1"/>
    <property type="molecule type" value="Genomic_DNA"/>
</dbReference>
<name>A0A2S4UGY3_9BASI</name>
<gene>
    <name evidence="2" type="ORF">PSTT_15566</name>
</gene>
<reference evidence="2" key="1">
    <citation type="submission" date="2017-12" db="EMBL/GenBank/DDBJ databases">
        <title>Gene loss provides genomic basis for host adaptation in cereal stripe rust fungi.</title>
        <authorList>
            <person name="Xia C."/>
        </authorList>
    </citation>
    <scope>NUCLEOTIDE SEQUENCE [LARGE SCALE GENOMIC DNA]</scope>
    <source>
        <strain evidence="2">93-210</strain>
    </source>
</reference>
<evidence type="ECO:0000256" key="1">
    <source>
        <dbReference type="SAM" id="MobiDB-lite"/>
    </source>
</evidence>
<dbReference type="VEuPathDB" id="FungiDB:PSHT_03877"/>
<sequence length="566" mass="63313">MGKGLDITISHTPHRHILNSPSDPERWKRKSRFSGDIGRLTKYSRPADCYSIVAAIPSFRQVVPPLHPRLRFSAYTGSSSGPKFLPSPSNGIDRLVRLLRLLNRFPAFVMGVQHHSAVKNLTRLRPALSWYHFLIVFGVATHGLAELWTDRPASRLTNIKGGPTIVVSFPSSAHSISYFAIHPSQSSIIPSLSTLLPSNTMSSFAASDDIPYSIPSYPSSDLDYPRPTHSYGLRPRVPAMRGNGGRPALRSTRAVANAPVARRNGPNRRPAPARQPNRQASRQPNRRGPARGCRNGPVVSPARGVNSGGLRSNRFVLTPRSNEPVFYRTPYQTPHRRGHHQTPSSPTWSFVQRRMAPSPNRPPSPTWADVLRNPAPNQNSPLFRPVVPNTPPGLRMVMDLPEPEVPPFVLGQAALDDIFMYLQGNDAVADPEPEVPPVPIVPDAEPAGFEPSQTAIHWADHRHTSISSDHSDSKSSRPSTADTTESNSYQDVQFHRLNDEQIHLLLGDHTRINRYNVDRFSIINNENKYLFVAIGFINYCLRHPSSNWVIQRDRVVFFRMLMYLRL</sequence>
<protein>
    <submittedName>
        <fullName evidence="2">Uncharacterized protein</fullName>
    </submittedName>
</protein>